<dbReference type="InterPro" id="IPR000073">
    <property type="entry name" value="AB_hydrolase_1"/>
</dbReference>
<dbReference type="InterPro" id="IPR029058">
    <property type="entry name" value="AB_hydrolase_fold"/>
</dbReference>
<evidence type="ECO:0000313" key="3">
    <source>
        <dbReference type="Proteomes" id="UP000646827"/>
    </source>
</evidence>
<dbReference type="EMBL" id="JAEPRB010000142">
    <property type="protein sequence ID" value="KAG2220394.1"/>
    <property type="molecule type" value="Genomic_DNA"/>
</dbReference>
<reference evidence="2 3" key="1">
    <citation type="submission" date="2020-12" db="EMBL/GenBank/DDBJ databases">
        <title>Metabolic potential, ecology and presence of endohyphal bacteria is reflected in genomic diversity of Mucoromycotina.</title>
        <authorList>
            <person name="Muszewska A."/>
            <person name="Okrasinska A."/>
            <person name="Steczkiewicz K."/>
            <person name="Drgas O."/>
            <person name="Orlowska M."/>
            <person name="Perlinska-Lenart U."/>
            <person name="Aleksandrzak-Piekarczyk T."/>
            <person name="Szatraj K."/>
            <person name="Zielenkiewicz U."/>
            <person name="Pilsyk S."/>
            <person name="Malc E."/>
            <person name="Mieczkowski P."/>
            <person name="Kruszewska J.S."/>
            <person name="Biernat P."/>
            <person name="Pawlowska J."/>
        </authorList>
    </citation>
    <scope>NUCLEOTIDE SEQUENCE [LARGE SCALE GENOMIC DNA]</scope>
    <source>
        <strain evidence="2 3">CBS 142.35</strain>
    </source>
</reference>
<gene>
    <name evidence="2" type="ORF">INT45_006565</name>
</gene>
<dbReference type="Gene3D" id="3.40.50.1820">
    <property type="entry name" value="alpha/beta hydrolase"/>
    <property type="match status" value="1"/>
</dbReference>
<dbReference type="PANTHER" id="PTHR43433:SF5">
    <property type="entry name" value="AB HYDROLASE-1 DOMAIN-CONTAINING PROTEIN"/>
    <property type="match status" value="1"/>
</dbReference>
<dbReference type="AlphaFoldDB" id="A0A8H7RYV6"/>
<organism evidence="2 3">
    <name type="scientific">Circinella minor</name>
    <dbReference type="NCBI Taxonomy" id="1195481"/>
    <lineage>
        <taxon>Eukaryota</taxon>
        <taxon>Fungi</taxon>
        <taxon>Fungi incertae sedis</taxon>
        <taxon>Mucoromycota</taxon>
        <taxon>Mucoromycotina</taxon>
        <taxon>Mucoromycetes</taxon>
        <taxon>Mucorales</taxon>
        <taxon>Lichtheimiaceae</taxon>
        <taxon>Circinella</taxon>
    </lineage>
</organism>
<dbReference type="SUPFAM" id="SSF53474">
    <property type="entry name" value="alpha/beta-Hydrolases"/>
    <property type="match status" value="1"/>
</dbReference>
<evidence type="ECO:0000259" key="1">
    <source>
        <dbReference type="Pfam" id="PF00561"/>
    </source>
</evidence>
<dbReference type="OrthoDB" id="19657at2759"/>
<dbReference type="Pfam" id="PF00561">
    <property type="entry name" value="Abhydrolase_1"/>
    <property type="match status" value="1"/>
</dbReference>
<name>A0A8H7RYV6_9FUNG</name>
<accession>A0A8H7RYV6</accession>
<protein>
    <recommendedName>
        <fullName evidence="1">AB hydrolase-1 domain-containing protein</fullName>
    </recommendedName>
</protein>
<sequence length="315" mass="34949">MAPISTLIEKGYVDVGKNGRETNPVNIYYEKHGDGPEKVLLVMGLSTPCFGWELQVNYLATSGKYTVVIFDNRGMGHSDSPIGLYSTSQMARDALILLDHLGWTQDVHVNGVSMGGMISLEMVDAAPNRFSSLTLTSTTAKRNIPTWAAISALSKITFFYNNPRDKLNAAMELVYPEQWLIQKPQNPSKAAKFDTNREMATSNFMNHVSRSKLQPIHGNIGQTAACLRHSVSDERLLKLKKTGLPVLVVTGTWDNLVRPQYSYHLKKILDPRFELFEGSGHAIPEEQPDRYNAIIDDHFSYAASLVAGTTSSSKL</sequence>
<dbReference type="InterPro" id="IPR050471">
    <property type="entry name" value="AB_hydrolase"/>
</dbReference>
<keyword evidence="3" id="KW-1185">Reference proteome</keyword>
<feature type="domain" description="AB hydrolase-1" evidence="1">
    <location>
        <begin position="53"/>
        <end position="286"/>
    </location>
</feature>
<dbReference type="Proteomes" id="UP000646827">
    <property type="component" value="Unassembled WGS sequence"/>
</dbReference>
<comment type="caution">
    <text evidence="2">The sequence shown here is derived from an EMBL/GenBank/DDBJ whole genome shotgun (WGS) entry which is preliminary data.</text>
</comment>
<proteinExistence type="predicted"/>
<evidence type="ECO:0000313" key="2">
    <source>
        <dbReference type="EMBL" id="KAG2220394.1"/>
    </source>
</evidence>
<dbReference type="PANTHER" id="PTHR43433">
    <property type="entry name" value="HYDROLASE, ALPHA/BETA FOLD FAMILY PROTEIN"/>
    <property type="match status" value="1"/>
</dbReference>